<dbReference type="InterPro" id="IPR005821">
    <property type="entry name" value="Ion_trans_dom"/>
</dbReference>
<evidence type="ECO:0000256" key="5">
    <source>
        <dbReference type="ARBA" id="ARBA00022673"/>
    </source>
</evidence>
<dbReference type="InterPro" id="IPR011992">
    <property type="entry name" value="EF-hand-dom_pair"/>
</dbReference>
<protein>
    <recommendedName>
        <fullName evidence="16">EF-hand domain-containing protein</fullName>
    </recommendedName>
</protein>
<dbReference type="Gene3D" id="1.10.287.70">
    <property type="match status" value="1"/>
</dbReference>
<feature type="transmembrane region" description="Helical" evidence="15">
    <location>
        <begin position="352"/>
        <end position="372"/>
    </location>
</feature>
<dbReference type="Proteomes" id="UP001178507">
    <property type="component" value="Unassembled WGS sequence"/>
</dbReference>
<keyword evidence="18" id="KW-1185">Reference proteome</keyword>
<evidence type="ECO:0000256" key="10">
    <source>
        <dbReference type="ARBA" id="ARBA00023065"/>
    </source>
</evidence>
<evidence type="ECO:0000256" key="15">
    <source>
        <dbReference type="SAM" id="Phobius"/>
    </source>
</evidence>
<evidence type="ECO:0000256" key="11">
    <source>
        <dbReference type="ARBA" id="ARBA00023136"/>
    </source>
</evidence>
<sequence>MDGTCCKGCPGTVPRRQSPGVSWADLLGEVTQLQELLEAPDQLLASIKVQQGAVEAYLNDLETQLHESRSAISCLTEKVQQQVTFVETQEEISLIPINDPAVEDSTILEKSLEKPGETEGKERGEEEEAEEEDEEDEARKEGTLMAKIMELDTSSPKHPPLSAVLKKGWWRTIEWFCRILVHSPRFEYAISCVILVNAIVIGVETDLSAQGLWVEWTTVLEIVFLVIYTLEIVVRLIADKMKCFCDYWFLFDCLLVVISLFGQIFAAVATVPSIIQQVLVLRALRLLRLIRALRMIRQMRTIWRLVFGLLTSCDTMISTLALLVLVLYIFAVLGVEMIANDETLREDAGTKAIIELNFSGIFVTMMTLSQFVTMDSIASIYFPLINKKGSLSIYFTLLVITVSIALMNLVTAVLVEGALEHARQEKEEEVKLGNEQVKAMIPQLRDIFTKLDRVKGRPVGVDLGGAECCFGHLRSGQLGKDGNQEIHLKEIQQAERDGKVKVPDNILDKASVQSMTELFSMLDVDKSGHLNCEEFIDGCLNIFLLDIPLRDLMMLKMIRLLRNGVHDIERDISDMKRVLVETSNSQYQVARA</sequence>
<keyword evidence="8" id="KW-0851">Voltage-gated channel</keyword>
<dbReference type="PANTHER" id="PTHR45628:SF7">
    <property type="entry name" value="VOLTAGE-DEPENDENT CALCIUM CHANNEL TYPE A SUBUNIT ALPHA-1"/>
    <property type="match status" value="1"/>
</dbReference>
<dbReference type="PROSITE" id="PS00018">
    <property type="entry name" value="EF_HAND_1"/>
    <property type="match status" value="1"/>
</dbReference>
<dbReference type="Gene3D" id="1.20.120.350">
    <property type="entry name" value="Voltage-gated potassium channels. Chain C"/>
    <property type="match status" value="1"/>
</dbReference>
<evidence type="ECO:0000256" key="2">
    <source>
        <dbReference type="ARBA" id="ARBA00022448"/>
    </source>
</evidence>
<keyword evidence="4" id="KW-0109">Calcium transport</keyword>
<feature type="domain" description="EF-hand" evidence="16">
    <location>
        <begin position="510"/>
        <end position="545"/>
    </location>
</feature>
<dbReference type="GO" id="GO:0008331">
    <property type="term" value="F:high voltage-gated calcium channel activity"/>
    <property type="evidence" value="ECO:0007669"/>
    <property type="project" value="TreeGrafter"/>
</dbReference>
<keyword evidence="2" id="KW-0813">Transport</keyword>
<feature type="transmembrane region" description="Helical" evidence="15">
    <location>
        <begin position="216"/>
        <end position="237"/>
    </location>
</feature>
<keyword evidence="5" id="KW-0107">Calcium channel</keyword>
<dbReference type="PANTHER" id="PTHR45628">
    <property type="entry name" value="VOLTAGE-DEPENDENT CALCIUM CHANNEL TYPE A SUBUNIT ALPHA-1"/>
    <property type="match status" value="1"/>
</dbReference>
<reference evidence="17" key="1">
    <citation type="submission" date="2023-08" db="EMBL/GenBank/DDBJ databases">
        <authorList>
            <person name="Chen Y."/>
            <person name="Shah S."/>
            <person name="Dougan E. K."/>
            <person name="Thang M."/>
            <person name="Chan C."/>
        </authorList>
    </citation>
    <scope>NUCLEOTIDE SEQUENCE</scope>
</reference>
<evidence type="ECO:0000256" key="14">
    <source>
        <dbReference type="SAM" id="MobiDB-lite"/>
    </source>
</evidence>
<dbReference type="EMBL" id="CAUJNA010000010">
    <property type="protein sequence ID" value="CAJ1370348.1"/>
    <property type="molecule type" value="Genomic_DNA"/>
</dbReference>
<evidence type="ECO:0000256" key="9">
    <source>
        <dbReference type="ARBA" id="ARBA00022989"/>
    </source>
</evidence>
<dbReference type="GO" id="GO:0005509">
    <property type="term" value="F:calcium ion binding"/>
    <property type="evidence" value="ECO:0007669"/>
    <property type="project" value="InterPro"/>
</dbReference>
<evidence type="ECO:0000259" key="16">
    <source>
        <dbReference type="PROSITE" id="PS50222"/>
    </source>
</evidence>
<feature type="compositionally biased region" description="Basic and acidic residues" evidence="14">
    <location>
        <begin position="110"/>
        <end position="124"/>
    </location>
</feature>
<evidence type="ECO:0000256" key="6">
    <source>
        <dbReference type="ARBA" id="ARBA00022692"/>
    </source>
</evidence>
<dbReference type="InterPro" id="IPR027359">
    <property type="entry name" value="Volt_channel_dom_sf"/>
</dbReference>
<dbReference type="PROSITE" id="PS50222">
    <property type="entry name" value="EF_HAND_2"/>
    <property type="match status" value="1"/>
</dbReference>
<evidence type="ECO:0000256" key="12">
    <source>
        <dbReference type="ARBA" id="ARBA00023180"/>
    </source>
</evidence>
<keyword evidence="12" id="KW-0325">Glycoprotein</keyword>
<gene>
    <name evidence="17" type="ORF">EVOR1521_LOCUS932</name>
</gene>
<dbReference type="AlphaFoldDB" id="A0AA36MJX4"/>
<proteinExistence type="predicted"/>
<feature type="compositionally biased region" description="Acidic residues" evidence="14">
    <location>
        <begin position="125"/>
        <end position="136"/>
    </location>
</feature>
<evidence type="ECO:0000256" key="7">
    <source>
        <dbReference type="ARBA" id="ARBA00022837"/>
    </source>
</evidence>
<evidence type="ECO:0000256" key="1">
    <source>
        <dbReference type="ARBA" id="ARBA00004141"/>
    </source>
</evidence>
<evidence type="ECO:0000313" key="18">
    <source>
        <dbReference type="Proteomes" id="UP001178507"/>
    </source>
</evidence>
<keyword evidence="10" id="KW-0406">Ion transport</keyword>
<organism evidence="17 18">
    <name type="scientific">Effrenium voratum</name>
    <dbReference type="NCBI Taxonomy" id="2562239"/>
    <lineage>
        <taxon>Eukaryota</taxon>
        <taxon>Sar</taxon>
        <taxon>Alveolata</taxon>
        <taxon>Dinophyceae</taxon>
        <taxon>Suessiales</taxon>
        <taxon>Symbiodiniaceae</taxon>
        <taxon>Effrenium</taxon>
    </lineage>
</organism>
<comment type="caution">
    <text evidence="17">The sequence shown here is derived from an EMBL/GenBank/DDBJ whole genome shotgun (WGS) entry which is preliminary data.</text>
</comment>
<dbReference type="SUPFAM" id="SSF47473">
    <property type="entry name" value="EF-hand"/>
    <property type="match status" value="1"/>
</dbReference>
<comment type="subcellular location">
    <subcellularLocation>
        <location evidence="1">Membrane</location>
        <topology evidence="1">Multi-pass membrane protein</topology>
    </subcellularLocation>
</comment>
<feature type="region of interest" description="Disordered" evidence="14">
    <location>
        <begin position="105"/>
        <end position="139"/>
    </location>
</feature>
<dbReference type="SUPFAM" id="SSF81324">
    <property type="entry name" value="Voltage-gated potassium channels"/>
    <property type="match status" value="1"/>
</dbReference>
<dbReference type="InterPro" id="IPR050599">
    <property type="entry name" value="VDCC_alpha-1_subunit"/>
</dbReference>
<dbReference type="Pfam" id="PF00520">
    <property type="entry name" value="Ion_trans"/>
    <property type="match status" value="1"/>
</dbReference>
<feature type="transmembrane region" description="Helical" evidence="15">
    <location>
        <begin position="393"/>
        <end position="415"/>
    </location>
</feature>
<keyword evidence="11 15" id="KW-0472">Membrane</keyword>
<name>A0AA36MJX4_9DINO</name>
<keyword evidence="3" id="KW-0597">Phosphoprotein</keyword>
<dbReference type="GO" id="GO:0098703">
    <property type="term" value="P:calcium ion import across plasma membrane"/>
    <property type="evidence" value="ECO:0007669"/>
    <property type="project" value="TreeGrafter"/>
</dbReference>
<dbReference type="Gene3D" id="1.10.238.10">
    <property type="entry name" value="EF-hand"/>
    <property type="match status" value="1"/>
</dbReference>
<accession>A0AA36MJX4</accession>
<keyword evidence="13" id="KW-0407">Ion channel</keyword>
<dbReference type="GO" id="GO:0005891">
    <property type="term" value="C:voltage-gated calcium channel complex"/>
    <property type="evidence" value="ECO:0007669"/>
    <property type="project" value="TreeGrafter"/>
</dbReference>
<feature type="transmembrane region" description="Helical" evidence="15">
    <location>
        <begin position="186"/>
        <end position="204"/>
    </location>
</feature>
<keyword evidence="9 15" id="KW-1133">Transmembrane helix</keyword>
<feature type="transmembrane region" description="Helical" evidence="15">
    <location>
        <begin position="249"/>
        <end position="268"/>
    </location>
</feature>
<evidence type="ECO:0000256" key="3">
    <source>
        <dbReference type="ARBA" id="ARBA00022553"/>
    </source>
</evidence>
<feature type="transmembrane region" description="Helical" evidence="15">
    <location>
        <begin position="305"/>
        <end position="332"/>
    </location>
</feature>
<dbReference type="InterPro" id="IPR002048">
    <property type="entry name" value="EF_hand_dom"/>
</dbReference>
<evidence type="ECO:0000256" key="4">
    <source>
        <dbReference type="ARBA" id="ARBA00022568"/>
    </source>
</evidence>
<evidence type="ECO:0000313" key="17">
    <source>
        <dbReference type="EMBL" id="CAJ1370348.1"/>
    </source>
</evidence>
<keyword evidence="6 15" id="KW-0812">Transmembrane</keyword>
<dbReference type="InterPro" id="IPR018247">
    <property type="entry name" value="EF_Hand_1_Ca_BS"/>
</dbReference>
<evidence type="ECO:0000256" key="8">
    <source>
        <dbReference type="ARBA" id="ARBA00022882"/>
    </source>
</evidence>
<keyword evidence="7" id="KW-0106">Calcium</keyword>
<evidence type="ECO:0000256" key="13">
    <source>
        <dbReference type="ARBA" id="ARBA00023303"/>
    </source>
</evidence>